<evidence type="ECO:0000256" key="2">
    <source>
        <dbReference type="ARBA" id="ARBA00022801"/>
    </source>
</evidence>
<feature type="domain" description="ElaD/SseL-like N-terminal" evidence="7">
    <location>
        <begin position="32"/>
        <end position="96"/>
    </location>
</feature>
<keyword evidence="9" id="KW-1185">Reference proteome</keyword>
<reference evidence="8" key="1">
    <citation type="submission" date="2023-03" db="EMBL/GenBank/DDBJ databases">
        <title>Chitinimonas shenzhenensis gen. nov., sp. nov., a novel member of family Burkholderiaceae isolated from activated sludge collected in Shen Zhen, China.</title>
        <authorList>
            <person name="Wang X."/>
        </authorList>
    </citation>
    <scope>NUCLEOTIDE SEQUENCE</scope>
    <source>
        <strain evidence="8">DQS-5</strain>
    </source>
</reference>
<keyword evidence="3" id="KW-0788">Thiol protease</keyword>
<evidence type="ECO:0000256" key="4">
    <source>
        <dbReference type="ARBA" id="ARBA00044952"/>
    </source>
</evidence>
<evidence type="ECO:0000256" key="6">
    <source>
        <dbReference type="ARBA" id="ARBA00045004"/>
    </source>
</evidence>
<dbReference type="Proteomes" id="UP001172778">
    <property type="component" value="Unassembled WGS sequence"/>
</dbReference>
<sequence length="282" mass="30961">MLQIAPHVGLTQTQFESLFSEDASQIDASAVDRLADTAAQGNSTSIDMLLNLALRQDDIGEQAQAKLIELHSGDREDISSMVGQSSVALYETMGHKDDGNRMTSSSALLHMAASSAHCGPVARQEIQKTIQNNLNFSVIQKLDNIIEANEELGIHADHHDRIKVMDTRKGFCGECSDAVMASLNQNGMAPAFQKVNPTSTHYFVLSHDKQTIIEPSYKQMFFNAQNNLEQDQERIDLLKALPDVFYGSKADFDATIDHVCDLLNISGGEKAALKAHWNTDAL</sequence>
<evidence type="ECO:0000313" key="9">
    <source>
        <dbReference type="Proteomes" id="UP001172778"/>
    </source>
</evidence>
<evidence type="ECO:0000313" key="8">
    <source>
        <dbReference type="EMBL" id="MDK2125948.1"/>
    </source>
</evidence>
<dbReference type="EMBL" id="JARRAF010000027">
    <property type="protein sequence ID" value="MDK2125948.1"/>
    <property type="molecule type" value="Genomic_DNA"/>
</dbReference>
<evidence type="ECO:0000256" key="1">
    <source>
        <dbReference type="ARBA" id="ARBA00022670"/>
    </source>
</evidence>
<keyword evidence="2" id="KW-0378">Hydrolase</keyword>
<comment type="similarity">
    <text evidence="4">Belongs to the peptidase C79 family.</text>
</comment>
<gene>
    <name evidence="8" type="ORF">PZA18_18030</name>
</gene>
<protein>
    <recommendedName>
        <fullName evidence="6">Deubiquitinating enzyme</fullName>
    </recommendedName>
    <alternativeName>
        <fullName evidence="5">Deubiquitinating protease</fullName>
    </alternativeName>
</protein>
<evidence type="ECO:0000256" key="3">
    <source>
        <dbReference type="ARBA" id="ARBA00022807"/>
    </source>
</evidence>
<keyword evidence="1" id="KW-0645">Protease</keyword>
<proteinExistence type="inferred from homology"/>
<name>A0ABT7E3P3_9NEIS</name>
<evidence type="ECO:0000259" key="7">
    <source>
        <dbReference type="Pfam" id="PF22103"/>
    </source>
</evidence>
<comment type="caution">
    <text evidence="8">The sequence shown here is derived from an EMBL/GenBank/DDBJ whole genome shotgun (WGS) entry which is preliminary data.</text>
</comment>
<dbReference type="InterPro" id="IPR054329">
    <property type="entry name" value="ElaD/SseL-like_N"/>
</dbReference>
<organism evidence="8 9">
    <name type="scientific">Parachitinimonas caeni</name>
    <dbReference type="NCBI Taxonomy" id="3031301"/>
    <lineage>
        <taxon>Bacteria</taxon>
        <taxon>Pseudomonadati</taxon>
        <taxon>Pseudomonadota</taxon>
        <taxon>Betaproteobacteria</taxon>
        <taxon>Neisseriales</taxon>
        <taxon>Chitinibacteraceae</taxon>
        <taxon>Parachitinimonas</taxon>
    </lineage>
</organism>
<dbReference type="Pfam" id="PF22103">
    <property type="entry name" value="ElaD_SseL-like_N"/>
    <property type="match status" value="1"/>
</dbReference>
<dbReference type="RefSeq" id="WP_284102263.1">
    <property type="nucleotide sequence ID" value="NZ_JARRAF010000027.1"/>
</dbReference>
<evidence type="ECO:0000256" key="5">
    <source>
        <dbReference type="ARBA" id="ARBA00044996"/>
    </source>
</evidence>
<accession>A0ABT7E3P3</accession>